<evidence type="ECO:0000313" key="3">
    <source>
        <dbReference type="EMBL" id="KAK1936409.1"/>
    </source>
</evidence>
<feature type="transmembrane region" description="Helical" evidence="2">
    <location>
        <begin position="294"/>
        <end position="311"/>
    </location>
</feature>
<dbReference type="EMBL" id="JAHBMH010000044">
    <property type="protein sequence ID" value="KAK1936409.1"/>
    <property type="molecule type" value="Genomic_DNA"/>
</dbReference>
<protein>
    <submittedName>
        <fullName evidence="3">Uncharacterized protein</fullName>
    </submittedName>
</protein>
<evidence type="ECO:0000313" key="4">
    <source>
        <dbReference type="Proteomes" id="UP001195914"/>
    </source>
</evidence>
<dbReference type="Gene3D" id="1.20.58.70">
    <property type="match status" value="1"/>
</dbReference>
<keyword evidence="1" id="KW-0175">Coiled coil</keyword>
<dbReference type="GO" id="GO:0016192">
    <property type="term" value="P:vesicle-mediated transport"/>
    <property type="evidence" value="ECO:0007669"/>
    <property type="project" value="InterPro"/>
</dbReference>
<evidence type="ECO:0000256" key="2">
    <source>
        <dbReference type="SAM" id="Phobius"/>
    </source>
</evidence>
<keyword evidence="4" id="KW-1185">Reference proteome</keyword>
<comment type="caution">
    <text evidence="3">The sequence shown here is derived from an EMBL/GenBank/DDBJ whole genome shotgun (WGS) entry which is preliminary data.</text>
</comment>
<dbReference type="AlphaFoldDB" id="A0AAD9GDH6"/>
<dbReference type="SUPFAM" id="SSF47661">
    <property type="entry name" value="t-snare proteins"/>
    <property type="match status" value="1"/>
</dbReference>
<evidence type="ECO:0000256" key="1">
    <source>
        <dbReference type="SAM" id="Coils"/>
    </source>
</evidence>
<reference evidence="3" key="1">
    <citation type="journal article" date="2014" name="Nucleic Acids Res.">
        <title>The evolutionary dynamics of variant antigen genes in Babesia reveal a history of genomic innovation underlying host-parasite interaction.</title>
        <authorList>
            <person name="Jackson A.P."/>
            <person name="Otto T.D."/>
            <person name="Darby A."/>
            <person name="Ramaprasad A."/>
            <person name="Xia D."/>
            <person name="Echaide I.E."/>
            <person name="Farber M."/>
            <person name="Gahlot S."/>
            <person name="Gamble J."/>
            <person name="Gupta D."/>
            <person name="Gupta Y."/>
            <person name="Jackson L."/>
            <person name="Malandrin L."/>
            <person name="Malas T.B."/>
            <person name="Moussa E."/>
            <person name="Nair M."/>
            <person name="Reid A.J."/>
            <person name="Sanders M."/>
            <person name="Sharma J."/>
            <person name="Tracey A."/>
            <person name="Quail M.A."/>
            <person name="Weir W."/>
            <person name="Wastling J.M."/>
            <person name="Hall N."/>
            <person name="Willadsen P."/>
            <person name="Lingelbach K."/>
            <person name="Shiels B."/>
            <person name="Tait A."/>
            <person name="Berriman M."/>
            <person name="Allred D.R."/>
            <person name="Pain A."/>
        </authorList>
    </citation>
    <scope>NUCLEOTIDE SEQUENCE</scope>
    <source>
        <strain evidence="3">1802A</strain>
    </source>
</reference>
<feature type="coiled-coil region" evidence="1">
    <location>
        <begin position="227"/>
        <end position="254"/>
    </location>
</feature>
<organism evidence="3 4">
    <name type="scientific">Babesia divergens</name>
    <dbReference type="NCBI Taxonomy" id="32595"/>
    <lineage>
        <taxon>Eukaryota</taxon>
        <taxon>Sar</taxon>
        <taxon>Alveolata</taxon>
        <taxon>Apicomplexa</taxon>
        <taxon>Aconoidasida</taxon>
        <taxon>Piroplasmida</taxon>
        <taxon>Babesiidae</taxon>
        <taxon>Babesia</taxon>
    </lineage>
</organism>
<accession>A0AAD9GDH6</accession>
<name>A0AAD9GDH6_BABDI</name>
<keyword evidence="2" id="KW-0812">Transmembrane</keyword>
<dbReference type="GO" id="GO:0016020">
    <property type="term" value="C:membrane"/>
    <property type="evidence" value="ECO:0007669"/>
    <property type="project" value="InterPro"/>
</dbReference>
<keyword evidence="2" id="KW-1133">Transmembrane helix</keyword>
<gene>
    <name evidence="3" type="ORF">X943_003284</name>
</gene>
<dbReference type="InterPro" id="IPR010989">
    <property type="entry name" value="SNARE"/>
</dbReference>
<reference evidence="3" key="2">
    <citation type="submission" date="2021-05" db="EMBL/GenBank/DDBJ databases">
        <authorList>
            <person name="Pain A."/>
        </authorList>
    </citation>
    <scope>NUCLEOTIDE SEQUENCE</scope>
    <source>
        <strain evidence="3">1802A</strain>
    </source>
</reference>
<keyword evidence="2" id="KW-0472">Membrane</keyword>
<dbReference type="Proteomes" id="UP001195914">
    <property type="component" value="Unassembled WGS sequence"/>
</dbReference>
<sequence>MSYEGECDWFLDVESVPADAKTPMIDVDKPVFDNPLPLASISTGLSEDDEIPVENVAPLDGKIRMQMYLDEITKLNTAIDEFSKIIQTLALFKYYIRNRKGNTNVEELHKRFNSFSVKCANKIRSIQQHVLAVNKDNHFAMAHREKLNFSYSDLRARFNMQDASVNRLKTLMETYQSVIKEYTVAAKNIEVNSQPGTVAQPAAKLGTTAVATEAAPATPEDVLMDELKSKSKDILTLEKNAKDLNQLFAELNMTIKKRGENIYKLEQQILLSSEQIDKGKEDMAYALKARGGQGVYWMCILIALGTCALVLPSPIRSAVFRTQ</sequence>
<proteinExistence type="predicted"/>